<dbReference type="AlphaFoldDB" id="A0A0F9S3N4"/>
<protein>
    <submittedName>
        <fullName evidence="1">Uncharacterized protein</fullName>
    </submittedName>
</protein>
<sequence>MALQARNYSPALMYGAEQIIKTKLTGDLLELQTADPGAVGPSFDMYHNSPSPANADVVSRQQFYGNDDAGTKVELARIDVVANDVSASTEDAAINFYVMTAGVLTQQFAVTSTGFALVSPVTVTSIDAGATGATLNLVHDSASPAISDEIGLISFKGNDDGGAVSIYAELAGLILDPSAGAEFGLIGFRIADGTGSTSLAASIRHDGSFGYIVAGDGVGSGKFVSNGDFDLVLQTGNATTGSITITDGANGDIEISPNGSGAVVIPAAAGIESATANVSVPFEYTAATEIIAEGAGGAISVATLVTTIGADGGGDAFTMAAGTIIGQKKKIIFVSTSGGTGVVTFAGRGAVNTLTFTAAGEYAEFIWDGTDWLDVELSSYGTFATPPVLSTV</sequence>
<comment type="caution">
    <text evidence="1">The sequence shown here is derived from an EMBL/GenBank/DDBJ whole genome shotgun (WGS) entry which is preliminary data.</text>
</comment>
<gene>
    <name evidence="1" type="ORF">LCGC14_0568240</name>
</gene>
<name>A0A0F9S3N4_9ZZZZ</name>
<proteinExistence type="predicted"/>
<organism evidence="1">
    <name type="scientific">marine sediment metagenome</name>
    <dbReference type="NCBI Taxonomy" id="412755"/>
    <lineage>
        <taxon>unclassified sequences</taxon>
        <taxon>metagenomes</taxon>
        <taxon>ecological metagenomes</taxon>
    </lineage>
</organism>
<dbReference type="EMBL" id="LAZR01000829">
    <property type="protein sequence ID" value="KKN56842.1"/>
    <property type="molecule type" value="Genomic_DNA"/>
</dbReference>
<evidence type="ECO:0000313" key="1">
    <source>
        <dbReference type="EMBL" id="KKN56842.1"/>
    </source>
</evidence>
<accession>A0A0F9S3N4</accession>
<reference evidence="1" key="1">
    <citation type="journal article" date="2015" name="Nature">
        <title>Complex archaea that bridge the gap between prokaryotes and eukaryotes.</title>
        <authorList>
            <person name="Spang A."/>
            <person name="Saw J.H."/>
            <person name="Jorgensen S.L."/>
            <person name="Zaremba-Niedzwiedzka K."/>
            <person name="Martijn J."/>
            <person name="Lind A.E."/>
            <person name="van Eijk R."/>
            <person name="Schleper C."/>
            <person name="Guy L."/>
            <person name="Ettema T.J."/>
        </authorList>
    </citation>
    <scope>NUCLEOTIDE SEQUENCE</scope>
</reference>